<keyword evidence="1" id="KW-0812">Transmembrane</keyword>
<reference evidence="2" key="1">
    <citation type="journal article" date="2021" name="Nat. Commun.">
        <title>Genetic determinants of endophytism in the Arabidopsis root mycobiome.</title>
        <authorList>
            <person name="Mesny F."/>
            <person name="Miyauchi S."/>
            <person name="Thiergart T."/>
            <person name="Pickel B."/>
            <person name="Atanasova L."/>
            <person name="Karlsson M."/>
            <person name="Huettel B."/>
            <person name="Barry K.W."/>
            <person name="Haridas S."/>
            <person name="Chen C."/>
            <person name="Bauer D."/>
            <person name="Andreopoulos W."/>
            <person name="Pangilinan J."/>
            <person name="LaButti K."/>
            <person name="Riley R."/>
            <person name="Lipzen A."/>
            <person name="Clum A."/>
            <person name="Drula E."/>
            <person name="Henrissat B."/>
            <person name="Kohler A."/>
            <person name="Grigoriev I.V."/>
            <person name="Martin F.M."/>
            <person name="Hacquard S."/>
        </authorList>
    </citation>
    <scope>NUCLEOTIDE SEQUENCE</scope>
    <source>
        <strain evidence="2">MPI-CAGE-CH-0235</strain>
    </source>
</reference>
<dbReference type="AlphaFoldDB" id="A0A8K0SDT0"/>
<sequence length="326" mass="37017">MGLLVPFSEKVQLCHELSETMDGPLRRLASSSPAEPWLPGFPAISLDAKAVEACLERELLTPKLNKMHGWLWLVATQSSSHVSSLTEQIVRGRDIIITEDAELHLVWIHNRVFIKPLPSFLCSYHLWNLHLSGDDASKGLREAALGYVRTYQYLIRYESDFRLAKEKHLVPEGVGFTQFMTFITAFASNNVLDTDVSPRYTYGQLRLTRLNLWAKFALGQWVFHKVQWQYADIFAQFYAPIILAFGFLSVVLAAMQVGSQARPEWGEFASVSAWFSVACLLTVVIVALGLVLLLIFLMSNEFTFAMKAKRKAKREKEKSEVTRNKV</sequence>
<protein>
    <recommendedName>
        <fullName evidence="4">Subtilisin-like serine protease</fullName>
    </recommendedName>
</protein>
<evidence type="ECO:0000313" key="2">
    <source>
        <dbReference type="EMBL" id="KAH7303464.1"/>
    </source>
</evidence>
<proteinExistence type="predicted"/>
<name>A0A8K0SDT0_9HYPO</name>
<feature type="transmembrane region" description="Helical" evidence="1">
    <location>
        <begin position="274"/>
        <end position="297"/>
    </location>
</feature>
<dbReference type="PANTHER" id="PTHR34414:SF1">
    <property type="entry name" value="SUBTILISIN-LIKE SERINE PROTEASE"/>
    <property type="match status" value="1"/>
</dbReference>
<feature type="transmembrane region" description="Helical" evidence="1">
    <location>
        <begin position="233"/>
        <end position="254"/>
    </location>
</feature>
<evidence type="ECO:0008006" key="4">
    <source>
        <dbReference type="Google" id="ProtNLM"/>
    </source>
</evidence>
<dbReference type="Proteomes" id="UP000813444">
    <property type="component" value="Unassembled WGS sequence"/>
</dbReference>
<dbReference type="EMBL" id="JAGPNK010000033">
    <property type="protein sequence ID" value="KAH7303464.1"/>
    <property type="molecule type" value="Genomic_DNA"/>
</dbReference>
<evidence type="ECO:0000256" key="1">
    <source>
        <dbReference type="SAM" id="Phobius"/>
    </source>
</evidence>
<accession>A0A8K0SDT0</accession>
<keyword evidence="1" id="KW-1133">Transmembrane helix</keyword>
<keyword evidence="3" id="KW-1185">Reference proteome</keyword>
<dbReference type="InterPro" id="IPR046536">
    <property type="entry name" value="DUF6601"/>
</dbReference>
<evidence type="ECO:0000313" key="3">
    <source>
        <dbReference type="Proteomes" id="UP000813444"/>
    </source>
</evidence>
<gene>
    <name evidence="2" type="ORF">B0I35DRAFT_446648</name>
</gene>
<dbReference type="OrthoDB" id="5086500at2759"/>
<dbReference type="PANTHER" id="PTHR34414">
    <property type="entry name" value="HET DOMAIN-CONTAINING PROTEIN-RELATED"/>
    <property type="match status" value="1"/>
</dbReference>
<keyword evidence="1" id="KW-0472">Membrane</keyword>
<organism evidence="2 3">
    <name type="scientific">Stachybotrys elegans</name>
    <dbReference type="NCBI Taxonomy" id="80388"/>
    <lineage>
        <taxon>Eukaryota</taxon>
        <taxon>Fungi</taxon>
        <taxon>Dikarya</taxon>
        <taxon>Ascomycota</taxon>
        <taxon>Pezizomycotina</taxon>
        <taxon>Sordariomycetes</taxon>
        <taxon>Hypocreomycetidae</taxon>
        <taxon>Hypocreales</taxon>
        <taxon>Stachybotryaceae</taxon>
        <taxon>Stachybotrys</taxon>
    </lineage>
</organism>
<comment type="caution">
    <text evidence="2">The sequence shown here is derived from an EMBL/GenBank/DDBJ whole genome shotgun (WGS) entry which is preliminary data.</text>
</comment>
<dbReference type="Pfam" id="PF20246">
    <property type="entry name" value="DUF6601"/>
    <property type="match status" value="1"/>
</dbReference>